<dbReference type="SUPFAM" id="SSF52091">
    <property type="entry name" value="SpoIIaa-like"/>
    <property type="match status" value="1"/>
</dbReference>
<gene>
    <name evidence="3" type="ORF">EV383_4208</name>
</gene>
<dbReference type="Pfam" id="PF01740">
    <property type="entry name" value="STAS"/>
    <property type="match status" value="1"/>
</dbReference>
<evidence type="ECO:0000256" key="1">
    <source>
        <dbReference type="SAM" id="MobiDB-lite"/>
    </source>
</evidence>
<dbReference type="Gene3D" id="3.30.750.24">
    <property type="entry name" value="STAS domain"/>
    <property type="match status" value="1"/>
</dbReference>
<sequence length="178" mass="19241">MPENRFRMAVEAPDDHVRMIRVAGNLDRAAAAGLLRLIDAQVRLHRSGHRRLTHLLVDLEAVHSFEPGGLQVLRHARHSTAGHGVGLHMAGCSGRLHLLPLRARQVLGEFSTFPTVEIALTELTGVPRSSDSGDLPAPRRSPEQRPATGARRGPGDLLSSGRGPHDPAGRAPLTEELM</sequence>
<comment type="caution">
    <text evidence="3">The sequence shown here is derived from an EMBL/GenBank/DDBJ whole genome shotgun (WGS) entry which is preliminary data.</text>
</comment>
<proteinExistence type="predicted"/>
<reference evidence="3 4" key="1">
    <citation type="submission" date="2019-02" db="EMBL/GenBank/DDBJ databases">
        <title>Sequencing the genomes of 1000 actinobacteria strains.</title>
        <authorList>
            <person name="Klenk H.-P."/>
        </authorList>
    </citation>
    <scope>NUCLEOTIDE SEQUENCE [LARGE SCALE GENOMIC DNA]</scope>
    <source>
        <strain evidence="3 4">DSM 45779</strain>
    </source>
</reference>
<dbReference type="InterPro" id="IPR002645">
    <property type="entry name" value="STAS_dom"/>
</dbReference>
<dbReference type="Proteomes" id="UP000291591">
    <property type="component" value="Unassembled WGS sequence"/>
</dbReference>
<protein>
    <submittedName>
        <fullName evidence="3">Anti-anti-sigma regulatory factor</fullName>
    </submittedName>
</protein>
<dbReference type="AlphaFoldDB" id="A0A4Q7V1J2"/>
<name>A0A4Q7V1J2_PSEST</name>
<feature type="domain" description="STAS" evidence="2">
    <location>
        <begin position="17"/>
        <end position="123"/>
    </location>
</feature>
<dbReference type="RefSeq" id="WP_165438425.1">
    <property type="nucleotide sequence ID" value="NZ_SHKL01000001.1"/>
</dbReference>
<evidence type="ECO:0000259" key="2">
    <source>
        <dbReference type="PROSITE" id="PS50801"/>
    </source>
</evidence>
<evidence type="ECO:0000313" key="3">
    <source>
        <dbReference type="EMBL" id="RZT87298.1"/>
    </source>
</evidence>
<evidence type="ECO:0000313" key="4">
    <source>
        <dbReference type="Proteomes" id="UP000291591"/>
    </source>
</evidence>
<accession>A0A4Q7V1J2</accession>
<dbReference type="EMBL" id="SHKL01000001">
    <property type="protein sequence ID" value="RZT87298.1"/>
    <property type="molecule type" value="Genomic_DNA"/>
</dbReference>
<dbReference type="InterPro" id="IPR036513">
    <property type="entry name" value="STAS_dom_sf"/>
</dbReference>
<keyword evidence="4" id="KW-1185">Reference proteome</keyword>
<feature type="region of interest" description="Disordered" evidence="1">
    <location>
        <begin position="124"/>
        <end position="178"/>
    </location>
</feature>
<dbReference type="PROSITE" id="PS50801">
    <property type="entry name" value="STAS"/>
    <property type="match status" value="1"/>
</dbReference>
<organism evidence="3 4">
    <name type="scientific">Pseudonocardia sediminis</name>
    <dbReference type="NCBI Taxonomy" id="1397368"/>
    <lineage>
        <taxon>Bacteria</taxon>
        <taxon>Bacillati</taxon>
        <taxon>Actinomycetota</taxon>
        <taxon>Actinomycetes</taxon>
        <taxon>Pseudonocardiales</taxon>
        <taxon>Pseudonocardiaceae</taxon>
        <taxon>Pseudonocardia</taxon>
    </lineage>
</organism>